<dbReference type="SUPFAM" id="SSF53098">
    <property type="entry name" value="Ribonuclease H-like"/>
    <property type="match status" value="1"/>
</dbReference>
<evidence type="ECO:0000259" key="2">
    <source>
        <dbReference type="PROSITE" id="PS50994"/>
    </source>
</evidence>
<dbReference type="GO" id="GO:0003676">
    <property type="term" value="F:nucleic acid binding"/>
    <property type="evidence" value="ECO:0007669"/>
    <property type="project" value="InterPro"/>
</dbReference>
<dbReference type="GO" id="GO:0015074">
    <property type="term" value="P:DNA integration"/>
    <property type="evidence" value="ECO:0007669"/>
    <property type="project" value="InterPro"/>
</dbReference>
<dbReference type="PROSITE" id="PS50994">
    <property type="entry name" value="INTEGRASE"/>
    <property type="match status" value="1"/>
</dbReference>
<dbReference type="EMBL" id="JANHEB010000059">
    <property type="protein sequence ID" value="MCQ6288131.1"/>
    <property type="molecule type" value="Genomic_DNA"/>
</dbReference>
<comment type="caution">
    <text evidence="3">The sequence shown here is derived from an EMBL/GenBank/DDBJ whole genome shotgun (WGS) entry which is preliminary data.</text>
</comment>
<dbReference type="Gene3D" id="3.30.420.10">
    <property type="entry name" value="Ribonuclease H-like superfamily/Ribonuclease H"/>
    <property type="match status" value="1"/>
</dbReference>
<feature type="domain" description="Integrase catalytic" evidence="2">
    <location>
        <begin position="111"/>
        <end position="279"/>
    </location>
</feature>
<dbReference type="InterPro" id="IPR012337">
    <property type="entry name" value="RNaseH-like_sf"/>
</dbReference>
<dbReference type="AlphaFoldDB" id="A0AAW5L1M7"/>
<dbReference type="PANTHER" id="PTHR46889:SF5">
    <property type="entry name" value="INTEGRASE PROTEIN"/>
    <property type="match status" value="1"/>
</dbReference>
<gene>
    <name evidence="3" type="ORF">NPM19_26210</name>
</gene>
<accession>A0AAW5L1M7</accession>
<dbReference type="InterPro" id="IPR036397">
    <property type="entry name" value="RNaseH_sf"/>
</dbReference>
<dbReference type="PANTHER" id="PTHR46889">
    <property type="entry name" value="TRANSPOSASE INSF FOR INSERTION SEQUENCE IS3B-RELATED"/>
    <property type="match status" value="1"/>
</dbReference>
<evidence type="ECO:0000256" key="1">
    <source>
        <dbReference type="ARBA" id="ARBA00002286"/>
    </source>
</evidence>
<dbReference type="Pfam" id="PF13333">
    <property type="entry name" value="rve_2"/>
    <property type="match status" value="1"/>
</dbReference>
<protein>
    <submittedName>
        <fullName evidence="3">IS3 family transposase</fullName>
    </submittedName>
</protein>
<comment type="function">
    <text evidence="1">Involved in the transposition of the insertion sequence.</text>
</comment>
<dbReference type="Proteomes" id="UP001204643">
    <property type="component" value="Unassembled WGS sequence"/>
</dbReference>
<dbReference type="NCBIfam" id="NF033516">
    <property type="entry name" value="transpos_IS3"/>
    <property type="match status" value="1"/>
</dbReference>
<dbReference type="Pfam" id="PF00665">
    <property type="entry name" value="rve"/>
    <property type="match status" value="1"/>
</dbReference>
<evidence type="ECO:0000313" key="4">
    <source>
        <dbReference type="Proteomes" id="UP001204643"/>
    </source>
</evidence>
<sequence>MRQHHHIFGVRWLCHRLRVSSSGFYDYFHRKPTENQKKRKETAAYIVMQFKRIKGRMGYRKLYRYLINREVMVSLSQVRQALCQAGLKSKVVTYYKKRKQDHHTFPNVLERSFQPGKKDVPTVVCDITEFRLVNGLKVYFCAALDISTRRVLGYSLDTHQDAQLVKDTIQQVRNVYGSHKKILFHSDQGSQFTSYTVTDFCKRQKIQQSMSRKGNCWDNAVIESFFSIFKRECLHGEKLISLAQVTQLVAEFIYMYYHSLRPHSSLNGMTPYQYSKSIA</sequence>
<proteinExistence type="predicted"/>
<dbReference type="InterPro" id="IPR048020">
    <property type="entry name" value="Transpos_IS3"/>
</dbReference>
<evidence type="ECO:0000313" key="3">
    <source>
        <dbReference type="EMBL" id="MCQ6288131.1"/>
    </source>
</evidence>
<name>A0AAW5L1M7_BACCE</name>
<dbReference type="InterPro" id="IPR050900">
    <property type="entry name" value="Transposase_IS3/IS150/IS904"/>
</dbReference>
<dbReference type="InterPro" id="IPR001584">
    <property type="entry name" value="Integrase_cat-core"/>
</dbReference>
<organism evidence="3 4">
    <name type="scientific">Bacillus cereus</name>
    <dbReference type="NCBI Taxonomy" id="1396"/>
    <lineage>
        <taxon>Bacteria</taxon>
        <taxon>Bacillati</taxon>
        <taxon>Bacillota</taxon>
        <taxon>Bacilli</taxon>
        <taxon>Bacillales</taxon>
        <taxon>Bacillaceae</taxon>
        <taxon>Bacillus</taxon>
        <taxon>Bacillus cereus group</taxon>
    </lineage>
</organism>
<reference evidence="3" key="1">
    <citation type="submission" date="2022-07" db="EMBL/GenBank/DDBJ databases">
        <title>Identification and characterization of Bacillus thuringiensis and other Bacillus cereus group isolates from spinach by whole genome sequencing.</title>
        <authorList>
            <person name="Zao X."/>
            <person name="Zervas A."/>
            <person name="Hendriks M."/>
            <person name="Rajkovic A."/>
            <person name="Van Overbeek L."/>
            <person name="Hendriksen N.B."/>
            <person name="Uyttendaele M."/>
        </authorList>
    </citation>
    <scope>NUCLEOTIDE SEQUENCE</scope>
    <source>
        <strain evidence="3">781001F-1</strain>
    </source>
</reference>
<dbReference type="RefSeq" id="WP_256425154.1">
    <property type="nucleotide sequence ID" value="NZ_JANHDY010000138.1"/>
</dbReference>